<reference evidence="1" key="1">
    <citation type="journal article" date="2020" name="Stud. Mycol.">
        <title>101 Dothideomycetes genomes: a test case for predicting lifestyles and emergence of pathogens.</title>
        <authorList>
            <person name="Haridas S."/>
            <person name="Albert R."/>
            <person name="Binder M."/>
            <person name="Bloem J."/>
            <person name="Labutti K."/>
            <person name="Salamov A."/>
            <person name="Andreopoulos B."/>
            <person name="Baker S."/>
            <person name="Barry K."/>
            <person name="Bills G."/>
            <person name="Bluhm B."/>
            <person name="Cannon C."/>
            <person name="Castanera R."/>
            <person name="Culley D."/>
            <person name="Daum C."/>
            <person name="Ezra D."/>
            <person name="Gonzalez J."/>
            <person name="Henrissat B."/>
            <person name="Kuo A."/>
            <person name="Liang C."/>
            <person name="Lipzen A."/>
            <person name="Lutzoni F."/>
            <person name="Magnuson J."/>
            <person name="Mondo S."/>
            <person name="Nolan M."/>
            <person name="Ohm R."/>
            <person name="Pangilinan J."/>
            <person name="Park H.-J."/>
            <person name="Ramirez L."/>
            <person name="Alfaro M."/>
            <person name="Sun H."/>
            <person name="Tritt A."/>
            <person name="Yoshinaga Y."/>
            <person name="Zwiers L.-H."/>
            <person name="Turgeon B."/>
            <person name="Goodwin S."/>
            <person name="Spatafora J."/>
            <person name="Crous P."/>
            <person name="Grigoriev I."/>
        </authorList>
    </citation>
    <scope>NUCLEOTIDE SEQUENCE</scope>
    <source>
        <strain evidence="1">CBS 116005</strain>
    </source>
</reference>
<proteinExistence type="predicted"/>
<name>A0A6G1LJ71_9PEZI</name>
<keyword evidence="2" id="KW-1185">Reference proteome</keyword>
<dbReference type="EMBL" id="ML995812">
    <property type="protein sequence ID" value="KAF2772925.1"/>
    <property type="molecule type" value="Genomic_DNA"/>
</dbReference>
<evidence type="ECO:0000313" key="2">
    <source>
        <dbReference type="Proteomes" id="UP000799436"/>
    </source>
</evidence>
<dbReference type="AlphaFoldDB" id="A0A6G1LJ71"/>
<organism evidence="1 2">
    <name type="scientific">Teratosphaeria nubilosa</name>
    <dbReference type="NCBI Taxonomy" id="161662"/>
    <lineage>
        <taxon>Eukaryota</taxon>
        <taxon>Fungi</taxon>
        <taxon>Dikarya</taxon>
        <taxon>Ascomycota</taxon>
        <taxon>Pezizomycotina</taxon>
        <taxon>Dothideomycetes</taxon>
        <taxon>Dothideomycetidae</taxon>
        <taxon>Mycosphaerellales</taxon>
        <taxon>Teratosphaeriaceae</taxon>
        <taxon>Teratosphaeria</taxon>
    </lineage>
</organism>
<gene>
    <name evidence="1" type="ORF">EJ03DRAFT_149521</name>
</gene>
<protein>
    <submittedName>
        <fullName evidence="1">Uncharacterized protein</fullName>
    </submittedName>
</protein>
<accession>A0A6G1LJ71</accession>
<sequence length="105" mass="11815">MQLPTKTFRENGGAVQVRTRFMQQNYVMHKSYGYVFPWVSSVQQTPKRPAVDILAESHLSLARNLLLCISIEPAFRNASRSSEMLGRRGPSNICSKAPICLESSK</sequence>
<evidence type="ECO:0000313" key="1">
    <source>
        <dbReference type="EMBL" id="KAF2772925.1"/>
    </source>
</evidence>
<dbReference type="Proteomes" id="UP000799436">
    <property type="component" value="Unassembled WGS sequence"/>
</dbReference>